<dbReference type="Proteomes" id="UP001470230">
    <property type="component" value="Unassembled WGS sequence"/>
</dbReference>
<gene>
    <name evidence="2" type="ORF">M9Y10_011361</name>
</gene>
<name>A0ABR2IJ78_9EUKA</name>
<dbReference type="Pfam" id="PF11929">
    <property type="entry name" value="DUF3447"/>
    <property type="match status" value="1"/>
</dbReference>
<comment type="caution">
    <text evidence="2">The sequence shown here is derived from an EMBL/GenBank/DDBJ whole genome shotgun (WGS) entry which is preliminary data.</text>
</comment>
<dbReference type="PANTHER" id="PTHR24159">
    <property type="match status" value="1"/>
</dbReference>
<evidence type="ECO:0000259" key="1">
    <source>
        <dbReference type="Pfam" id="PF11929"/>
    </source>
</evidence>
<feature type="domain" description="DUF3447" evidence="1">
    <location>
        <begin position="248"/>
        <end position="321"/>
    </location>
</feature>
<accession>A0ABR2IJ78</accession>
<evidence type="ECO:0000313" key="3">
    <source>
        <dbReference type="Proteomes" id="UP001470230"/>
    </source>
</evidence>
<dbReference type="SUPFAM" id="SSF48403">
    <property type="entry name" value="Ankyrin repeat"/>
    <property type="match status" value="1"/>
</dbReference>
<organism evidence="2 3">
    <name type="scientific">Tritrichomonas musculus</name>
    <dbReference type="NCBI Taxonomy" id="1915356"/>
    <lineage>
        <taxon>Eukaryota</taxon>
        <taxon>Metamonada</taxon>
        <taxon>Parabasalia</taxon>
        <taxon>Tritrichomonadida</taxon>
        <taxon>Tritrichomonadidae</taxon>
        <taxon>Tritrichomonas</taxon>
    </lineage>
</organism>
<reference evidence="2 3" key="1">
    <citation type="submission" date="2024-04" db="EMBL/GenBank/DDBJ databases">
        <title>Tritrichomonas musculus Genome.</title>
        <authorList>
            <person name="Alves-Ferreira E."/>
            <person name="Grigg M."/>
            <person name="Lorenzi H."/>
            <person name="Galac M."/>
        </authorList>
    </citation>
    <scope>NUCLEOTIDE SEQUENCE [LARGE SCALE GENOMIC DNA]</scope>
    <source>
        <strain evidence="2 3">EAF2021</strain>
    </source>
</reference>
<protein>
    <recommendedName>
        <fullName evidence="1">DUF3447 domain-containing protein</fullName>
    </recommendedName>
</protein>
<dbReference type="EMBL" id="JAPFFF010000017">
    <property type="protein sequence ID" value="KAK8863673.1"/>
    <property type="molecule type" value="Genomic_DNA"/>
</dbReference>
<proteinExistence type="predicted"/>
<evidence type="ECO:0000313" key="2">
    <source>
        <dbReference type="EMBL" id="KAK8863673.1"/>
    </source>
</evidence>
<dbReference type="InterPro" id="IPR036770">
    <property type="entry name" value="Ankyrin_rpt-contain_sf"/>
</dbReference>
<dbReference type="InterPro" id="IPR020683">
    <property type="entry name" value="DUF3447"/>
</dbReference>
<dbReference type="PANTHER" id="PTHR24159:SF5">
    <property type="entry name" value="ANK_REP_REGION DOMAIN-CONTAINING PROTEIN"/>
    <property type="match status" value="1"/>
</dbReference>
<sequence length="347" mass="41411">MNNEANNYFKDLIELQSLINEIPNNDFSPEDFETYLSEHSEYLQNKRPALQLFSSLDIFISNYPQHSDYPKKLIISPLLHDTLSLFSSSELYQLFQTYSILFLLYRNGYININTIIERASLSSKEFAYFMYEIQESDQQFFSYSIQRLQNQEFLNEIVKQKEKHLELRIKGRNHHQIAEIIRNDDIQQFQELVSQTNVNLNSKVPYSFYEDCEFINKKKEMPLLIEFAAFFNSINIFKFLWINGIRGTQTSLQFAIAGGNYEIIHLFESVYKNKINSMFLESAIYFNRNDIFSYLQDTYEIQTSIKHFYLAINSYNTEIFVCLLNEAFDKIKKSEFLKKIFFNEKYF</sequence>
<keyword evidence="3" id="KW-1185">Reference proteome</keyword>